<evidence type="ECO:0000313" key="5">
    <source>
        <dbReference type="RefSeq" id="XP_028148270.1"/>
    </source>
</evidence>
<feature type="region of interest" description="Disordered" evidence="3">
    <location>
        <begin position="628"/>
        <end position="812"/>
    </location>
</feature>
<organism evidence="5">
    <name type="scientific">Diabrotica virgifera virgifera</name>
    <name type="common">western corn rootworm</name>
    <dbReference type="NCBI Taxonomy" id="50390"/>
    <lineage>
        <taxon>Eukaryota</taxon>
        <taxon>Metazoa</taxon>
        <taxon>Ecdysozoa</taxon>
        <taxon>Arthropoda</taxon>
        <taxon>Hexapoda</taxon>
        <taxon>Insecta</taxon>
        <taxon>Pterygota</taxon>
        <taxon>Neoptera</taxon>
        <taxon>Endopterygota</taxon>
        <taxon>Coleoptera</taxon>
        <taxon>Polyphaga</taxon>
        <taxon>Cucujiformia</taxon>
        <taxon>Chrysomeloidea</taxon>
        <taxon>Chrysomelidae</taxon>
        <taxon>Galerucinae</taxon>
        <taxon>Diabroticina</taxon>
        <taxon>Diabroticites</taxon>
        <taxon>Diabrotica</taxon>
    </lineage>
</organism>
<sequence>MGFRYIFFFILLFNAKGAVIQYECPNYCTCDVFNDYRRATCQDKKLVTVEIGLPPVVELLDISHNQIRSLEDEVFTNMHLANLKLLNLSYNQISQISLHSFEGLDNLKSMDLSFNSIQYFLGQWFFDLRSLRELYLRGNNLQNINEQPRIELPYLKVLDLSENKIAHLHPIIFTSLPNLEILDISGNFLIDLRVEIIRPLPNLRLLVADGNSLQCSDISFRFLRRYIKENDITYVGPCKKKQRLRPKPTEPAHFERMEMTKFEEKISDKYRGDNEVNDGRKNDNKPNQDRAEDKKSFTKTSDDDDDNDGDNEENDVGPKDNNGKERITKLPKKHNQDKTESRKSFTAPLDDDDENDGDNEESDVKPTDNDRKEIITKLPNSHNRDKMENRKSFTEPLDEDAENDEDNEANDMQNKNNEAETVTKPSHKSNKQKNNEETDEDEIVVPVHPRKPNKNHKKTTQKNGWMVDDNEENKKADNSKPNIKYVEVCNNKTAKQTKNAEDLFKNKLDKMAMKVIQISPSGFVVLSMLLGVMVGVIASNTGKSGDLKKRIKQLNDALEKVQQKYFPNAKNPFKKGGGGNNENLPKDDVKEEVPKEKKDPQFSTPPKPKKKDSVELNIQSDCSDCLDDLAKFKPRPKSRRIPEQQSLLDEEEPPLGSTPAMSKRIPPQRIQRSPRDSGSELDETLKPTAFPPRRDRSLGKSDKSDSENSDSKPIYKPGRRRGQSKGKSDKSDSGNSDSWPKSKPGRRRGQSKGKSDESDNEDIALKPRSRSGSPLKPRSRSGSPKGRQREQGPSFGDQQKLEGWGKESEGDK</sequence>
<dbReference type="Gene3D" id="3.80.10.10">
    <property type="entry name" value="Ribonuclease Inhibitor"/>
    <property type="match status" value="1"/>
</dbReference>
<feature type="compositionally biased region" description="Basic and acidic residues" evidence="3">
    <location>
        <begin position="692"/>
        <end position="710"/>
    </location>
</feature>
<dbReference type="SMART" id="SM00369">
    <property type="entry name" value="LRR_TYP"/>
    <property type="match status" value="6"/>
</dbReference>
<dbReference type="InterPro" id="IPR001611">
    <property type="entry name" value="Leu-rich_rpt"/>
</dbReference>
<dbReference type="InterPro" id="IPR050333">
    <property type="entry name" value="SLRP"/>
</dbReference>
<feature type="compositionally biased region" description="Basic and acidic residues" evidence="3">
    <location>
        <begin position="362"/>
        <end position="375"/>
    </location>
</feature>
<feature type="compositionally biased region" description="Basic and acidic residues" evidence="3">
    <location>
        <begin position="316"/>
        <end position="343"/>
    </location>
</feature>
<name>A0A6P7GWT5_DIAVI</name>
<feature type="compositionally biased region" description="Basic residues" evidence="3">
    <location>
        <begin position="448"/>
        <end position="460"/>
    </location>
</feature>
<feature type="compositionally biased region" description="Acidic residues" evidence="3">
    <location>
        <begin position="349"/>
        <end position="361"/>
    </location>
</feature>
<feature type="compositionally biased region" description="Acidic residues" evidence="3">
    <location>
        <begin position="396"/>
        <end position="409"/>
    </location>
</feature>
<keyword evidence="4" id="KW-0732">Signal</keyword>
<feature type="compositionally biased region" description="Basic and acidic residues" evidence="3">
    <location>
        <begin position="247"/>
        <end position="296"/>
    </location>
</feature>
<feature type="chain" id="PRO_5027685037" evidence="4">
    <location>
        <begin position="18"/>
        <end position="812"/>
    </location>
</feature>
<dbReference type="RefSeq" id="XP_028148270.1">
    <property type="nucleotide sequence ID" value="XM_028292469.1"/>
</dbReference>
<feature type="region of interest" description="Disordered" evidence="3">
    <location>
        <begin position="241"/>
        <end position="479"/>
    </location>
</feature>
<dbReference type="AlphaFoldDB" id="A0A6P7GWT5"/>
<dbReference type="Pfam" id="PF13855">
    <property type="entry name" value="LRR_8"/>
    <property type="match status" value="2"/>
</dbReference>
<dbReference type="SUPFAM" id="SSF52058">
    <property type="entry name" value="L domain-like"/>
    <property type="match status" value="1"/>
</dbReference>
<dbReference type="PROSITE" id="PS51450">
    <property type="entry name" value="LRR"/>
    <property type="match status" value="3"/>
</dbReference>
<feature type="compositionally biased region" description="Basic and acidic residues" evidence="3">
    <location>
        <begin position="799"/>
        <end position="812"/>
    </location>
</feature>
<dbReference type="OrthoDB" id="4691307at2759"/>
<gene>
    <name evidence="5" type="primary">LOC114341663</name>
</gene>
<evidence type="ECO:0000256" key="2">
    <source>
        <dbReference type="ARBA" id="ARBA00022737"/>
    </source>
</evidence>
<evidence type="ECO:0000256" key="3">
    <source>
        <dbReference type="SAM" id="MobiDB-lite"/>
    </source>
</evidence>
<feature type="compositionally biased region" description="Polar residues" evidence="3">
    <location>
        <begin position="412"/>
        <end position="424"/>
    </location>
</feature>
<keyword evidence="2" id="KW-0677">Repeat</keyword>
<protein>
    <submittedName>
        <fullName evidence="5">Uncharacterized protein LOC114341663</fullName>
    </submittedName>
</protein>
<keyword evidence="1" id="KW-0433">Leucine-rich repeat</keyword>
<proteinExistence type="predicted"/>
<dbReference type="KEGG" id="dvv:114341663"/>
<dbReference type="InParanoid" id="A0A6P7GWT5"/>
<accession>A0A6P7GWT5</accession>
<feature type="compositionally biased region" description="Basic and acidic residues" evidence="3">
    <location>
        <begin position="584"/>
        <end position="600"/>
    </location>
</feature>
<evidence type="ECO:0000256" key="4">
    <source>
        <dbReference type="SAM" id="SignalP"/>
    </source>
</evidence>
<feature type="compositionally biased region" description="Basic and acidic residues" evidence="3">
    <location>
        <begin position="382"/>
        <end position="393"/>
    </location>
</feature>
<dbReference type="InterPro" id="IPR032675">
    <property type="entry name" value="LRR_dom_sf"/>
</dbReference>
<feature type="compositionally biased region" description="Acidic residues" evidence="3">
    <location>
        <begin position="302"/>
        <end position="315"/>
    </location>
</feature>
<dbReference type="InterPro" id="IPR003591">
    <property type="entry name" value="Leu-rich_rpt_typical-subtyp"/>
</dbReference>
<reference evidence="5" key="1">
    <citation type="submission" date="2025-08" db="UniProtKB">
        <authorList>
            <consortium name="RefSeq"/>
        </authorList>
    </citation>
    <scope>IDENTIFICATION</scope>
    <source>
        <tissue evidence="5">Whole insect</tissue>
    </source>
</reference>
<evidence type="ECO:0000256" key="1">
    <source>
        <dbReference type="ARBA" id="ARBA00022614"/>
    </source>
</evidence>
<feature type="signal peptide" evidence="4">
    <location>
        <begin position="1"/>
        <end position="17"/>
    </location>
</feature>
<dbReference type="PANTHER" id="PTHR45712">
    <property type="entry name" value="AGAP008170-PA"/>
    <property type="match status" value="1"/>
</dbReference>
<dbReference type="PANTHER" id="PTHR45712:SF22">
    <property type="entry name" value="INSULIN-LIKE GROWTH FACTOR-BINDING PROTEIN COMPLEX ACID LABILE SUBUNIT"/>
    <property type="match status" value="1"/>
</dbReference>
<dbReference type="SMART" id="SM00365">
    <property type="entry name" value="LRR_SD22"/>
    <property type="match status" value="4"/>
</dbReference>
<feature type="region of interest" description="Disordered" evidence="3">
    <location>
        <begin position="565"/>
        <end position="616"/>
    </location>
</feature>